<gene>
    <name evidence="2" type="ORF">QBC34DRAFT_460661</name>
</gene>
<comment type="caution">
    <text evidence="2">The sequence shown here is derived from an EMBL/GenBank/DDBJ whole genome shotgun (WGS) entry which is preliminary data.</text>
</comment>
<reference evidence="2" key="2">
    <citation type="submission" date="2023-05" db="EMBL/GenBank/DDBJ databases">
        <authorList>
            <consortium name="Lawrence Berkeley National Laboratory"/>
            <person name="Steindorff A."/>
            <person name="Hensen N."/>
            <person name="Bonometti L."/>
            <person name="Westerberg I."/>
            <person name="Brannstrom I.O."/>
            <person name="Guillou S."/>
            <person name="Cros-Aarteil S."/>
            <person name="Calhoun S."/>
            <person name="Haridas S."/>
            <person name="Kuo A."/>
            <person name="Mondo S."/>
            <person name="Pangilinan J."/>
            <person name="Riley R."/>
            <person name="Labutti K."/>
            <person name="Andreopoulos B."/>
            <person name="Lipzen A."/>
            <person name="Chen C."/>
            <person name="Yanf M."/>
            <person name="Daum C."/>
            <person name="Ng V."/>
            <person name="Clum A."/>
            <person name="Ohm R."/>
            <person name="Martin F."/>
            <person name="Silar P."/>
            <person name="Natvig D."/>
            <person name="Lalanne C."/>
            <person name="Gautier V."/>
            <person name="Ament-Velasquez S.L."/>
            <person name="Kruys A."/>
            <person name="Hutchinson M.I."/>
            <person name="Powell A.J."/>
            <person name="Barry K."/>
            <person name="Miller A.N."/>
            <person name="Grigoriev I.V."/>
            <person name="Debuchy R."/>
            <person name="Gladieux P."/>
            <person name="Thoren M.H."/>
            <person name="Johannesson H."/>
        </authorList>
    </citation>
    <scope>NUCLEOTIDE SEQUENCE</scope>
    <source>
        <strain evidence="2">PSN243</strain>
    </source>
</reference>
<dbReference type="Proteomes" id="UP001321760">
    <property type="component" value="Unassembled WGS sequence"/>
</dbReference>
<accession>A0AAV9H864</accession>
<dbReference type="AlphaFoldDB" id="A0AAV9H864"/>
<sequence>MDAEYACLPENRCEVCFFCMKTGVDIGFSTLDRYSDLVKWSGCPSRDLILSLIRNPHHGADHTTRIDSPDRCYHLAFASLSVTPDWLGGGKSVIAILDNSVPQTVYGRIWRDWNGSFPFGVSETRLKPLALRQWILECEAGHEQSNFPRRRIIPHLDNLDSPIDITLIDVVDECLVRASTSSRYLALSYVWGGRHGLTLNVSNRRALEEPGSLFIQDSDVPQLIKDAILLVREVSERYLWVDCLCIEQDNTLQKHFNVARMDVVYSQGLATICVLSARDAVSSIPGFGNEARAPTFRSQHLPLVSWPLPLEAELSRSIYETRAWTLQERASSKRCIFLTKHAAHFYCSKHCQLASDWNEQEYGELGRLGAYGTNRLLHVLDPLSAMHEHGKELFGSYATMVHQYTARKLGFESDVLNAFSGILSTFVKKSWGSQVTRGSVGGLLEHLIHSSLLWHHADWRTPSKPLEFKRRPNFPSWSWAGWEGDVSYFQGPIYLSDFATMGYAMEGRRPDTSRLRIELQDLQTSSETPKRPVMDGVRVAFLRHPLQPQYTKDILHFRAETCHAGTKASQDGADSSTISHMGSLESRNIGLVLLSSSPCTLDIRNESGMTTHSADMLKCNYMDAEFCACSEASCWFGHVMIIGWISETRAERLGLATVQMAAWKQTVRIERSITLV</sequence>
<protein>
    <submittedName>
        <fullName evidence="2">Heterokaryon incompatibility protein-domain-containing protein</fullName>
    </submittedName>
</protein>
<dbReference type="PANTHER" id="PTHR33112:SF12">
    <property type="entry name" value="HETEROKARYON INCOMPATIBILITY DOMAIN-CONTAINING PROTEIN"/>
    <property type="match status" value="1"/>
</dbReference>
<name>A0AAV9H864_9PEZI</name>
<keyword evidence="3" id="KW-1185">Reference proteome</keyword>
<dbReference type="Pfam" id="PF06985">
    <property type="entry name" value="HET"/>
    <property type="match status" value="1"/>
</dbReference>
<dbReference type="EMBL" id="MU865914">
    <property type="protein sequence ID" value="KAK4455653.1"/>
    <property type="molecule type" value="Genomic_DNA"/>
</dbReference>
<evidence type="ECO:0000313" key="2">
    <source>
        <dbReference type="EMBL" id="KAK4455653.1"/>
    </source>
</evidence>
<dbReference type="InterPro" id="IPR010730">
    <property type="entry name" value="HET"/>
</dbReference>
<reference evidence="2" key="1">
    <citation type="journal article" date="2023" name="Mol. Phylogenet. Evol.">
        <title>Genome-scale phylogeny and comparative genomics of the fungal order Sordariales.</title>
        <authorList>
            <person name="Hensen N."/>
            <person name="Bonometti L."/>
            <person name="Westerberg I."/>
            <person name="Brannstrom I.O."/>
            <person name="Guillou S."/>
            <person name="Cros-Aarteil S."/>
            <person name="Calhoun S."/>
            <person name="Haridas S."/>
            <person name="Kuo A."/>
            <person name="Mondo S."/>
            <person name="Pangilinan J."/>
            <person name="Riley R."/>
            <person name="LaButti K."/>
            <person name="Andreopoulos B."/>
            <person name="Lipzen A."/>
            <person name="Chen C."/>
            <person name="Yan M."/>
            <person name="Daum C."/>
            <person name="Ng V."/>
            <person name="Clum A."/>
            <person name="Steindorff A."/>
            <person name="Ohm R.A."/>
            <person name="Martin F."/>
            <person name="Silar P."/>
            <person name="Natvig D.O."/>
            <person name="Lalanne C."/>
            <person name="Gautier V."/>
            <person name="Ament-Velasquez S.L."/>
            <person name="Kruys A."/>
            <person name="Hutchinson M.I."/>
            <person name="Powell A.J."/>
            <person name="Barry K."/>
            <person name="Miller A.N."/>
            <person name="Grigoriev I.V."/>
            <person name="Debuchy R."/>
            <person name="Gladieux P."/>
            <person name="Hiltunen Thoren M."/>
            <person name="Johannesson H."/>
        </authorList>
    </citation>
    <scope>NUCLEOTIDE SEQUENCE</scope>
    <source>
        <strain evidence="2">PSN243</strain>
    </source>
</reference>
<feature type="domain" description="Heterokaryon incompatibility" evidence="1">
    <location>
        <begin position="184"/>
        <end position="328"/>
    </location>
</feature>
<proteinExistence type="predicted"/>
<evidence type="ECO:0000313" key="3">
    <source>
        <dbReference type="Proteomes" id="UP001321760"/>
    </source>
</evidence>
<organism evidence="2 3">
    <name type="scientific">Podospora aff. communis PSN243</name>
    <dbReference type="NCBI Taxonomy" id="3040156"/>
    <lineage>
        <taxon>Eukaryota</taxon>
        <taxon>Fungi</taxon>
        <taxon>Dikarya</taxon>
        <taxon>Ascomycota</taxon>
        <taxon>Pezizomycotina</taxon>
        <taxon>Sordariomycetes</taxon>
        <taxon>Sordariomycetidae</taxon>
        <taxon>Sordariales</taxon>
        <taxon>Podosporaceae</taxon>
        <taxon>Podospora</taxon>
    </lineage>
</organism>
<dbReference type="PANTHER" id="PTHR33112">
    <property type="entry name" value="DOMAIN PROTEIN, PUTATIVE-RELATED"/>
    <property type="match status" value="1"/>
</dbReference>
<evidence type="ECO:0000259" key="1">
    <source>
        <dbReference type="Pfam" id="PF06985"/>
    </source>
</evidence>